<dbReference type="PANTHER" id="PTHR21483">
    <property type="entry name" value="RNA POLYMERASE II-ASSOCIATED PROTEIN 1"/>
    <property type="match status" value="1"/>
</dbReference>
<dbReference type="PANTHER" id="PTHR21483:SF18">
    <property type="entry name" value="RNA POLYMERASE II-ASSOCIATED PROTEIN 1"/>
    <property type="match status" value="1"/>
</dbReference>
<reference evidence="5" key="1">
    <citation type="submission" date="2025-08" db="UniProtKB">
        <authorList>
            <consortium name="RefSeq"/>
        </authorList>
    </citation>
    <scope>IDENTIFICATION</scope>
    <source>
        <tissue evidence="5">Whole larvae</tissue>
    </source>
</reference>
<name>A0ABM3N260_GALME</name>
<feature type="region of interest" description="Disordered" evidence="1">
    <location>
        <begin position="1078"/>
        <end position="1099"/>
    </location>
</feature>
<dbReference type="InterPro" id="IPR013929">
    <property type="entry name" value="RPAP1_C"/>
</dbReference>
<protein>
    <submittedName>
        <fullName evidence="5">Uncharacterized protein LOC116412871</fullName>
    </submittedName>
</protein>
<dbReference type="RefSeq" id="XP_052757685.1">
    <property type="nucleotide sequence ID" value="XM_052901725.1"/>
</dbReference>
<dbReference type="InterPro" id="IPR057989">
    <property type="entry name" value="TPR_RPAP1/MINIYO-like"/>
</dbReference>
<dbReference type="Proteomes" id="UP001652740">
    <property type="component" value="Unplaced"/>
</dbReference>
<evidence type="ECO:0000313" key="5">
    <source>
        <dbReference type="RefSeq" id="XP_052757685.1"/>
    </source>
</evidence>
<feature type="domain" description="RPAP1 C-terminal" evidence="2">
    <location>
        <begin position="263"/>
        <end position="326"/>
    </location>
</feature>
<sequence length="1099" mass="127934">MPHVKLKKRVHNAPVKLDFDYIREKLLQYTEIPFENRTRKSTRKQKPKTKHTQNNQELKNKKNLARSNLRVIQHATYKTSNNEESEKGHDKVYYPKIIPSILGKIIEKKYNEPVHLDDKQMPPEGFPVASRRDETEQSVNDTESFDKFDSIPFNALSKEEIYEEQLKLVSKPNDDFTVAEQETVTDESIPLISDHDENKSDPINSQSDKIKINNDESFWDNDIFTNIDVNNWMHFDTIETDKLEWMKNIEENKTVQPDEPYVARFNFKGYLLPYTMPCTEETRTLFHHGEESHRPGYSLSELFVLSQSEFPQQKAMALNTIAGILDYYSFRCIARNCRRHVTTTFRVKISTISFRTRTQQFRKKDFYIAEVDIFTVLIKSDIIKRFYYILETVRPSSNCVQYCLQIITRLARQNMSLVDKIIESEHLMKTIIKNFMPTTSLKSPYKTQHVYGKPFLPAVKLIRVLTIQSKENSEILVEKYEIIKPASEYISSNVNDNYGLRVQIESYSILTNLLHVGVGLGTITSLAPIIIGSFHNHVKRTDVIGNSSVLLATHASCVIQSVNKLVNCNTVNFNKFKHQVVPMVKEGLKKWIAQLLHADTYTAAMLRPISSALYFCKCIMLTMKAPLKFLGIPLKELSSCKIYKEIASKLVPCSNLLSGLQPKDFHTAKNLKTLCTTVIDSPDKVLPLLRKDSPFTFFSGIFSVLCLLEENDLVSVVVAKMAPYFKRLYTLKEPSLCSNWTTRIEIFFLFNFVITAFFKETKLNQEWLFTISHKLCYVLRKDEWSKLEFLFSYIIFSKKFMTPENVFDFMSITGVGNPNKTLNYFAEIKLRYKESYNFYIKFIKCKDLYWEQPIIPKEWLYLPISSLYEMKHSLNTGVDKVETIDESKIPSFVECNLRWILFIEKCYPQLTRNVDVTERFLRLMSIFLLGKSIFAKSVIRDLLRKCITLMFKRTNDFNFEKKFMGVYNFEDFYREILKQFQAAGTDDPTFVACVMVPVAQVHNVKWRRMLWSEFSSCLKSIKCPSELLHYNDNDYMFPLETDESLLNIYTRAITTFSLKSSTLTYTIAHHHIKSSLKKTSKTKAKKGNTAIQNESTDAP</sequence>
<feature type="compositionally biased region" description="Basic residues" evidence="1">
    <location>
        <begin position="39"/>
        <end position="51"/>
    </location>
</feature>
<feature type="compositionally biased region" description="Polar residues" evidence="1">
    <location>
        <begin position="1089"/>
        <end position="1099"/>
    </location>
</feature>
<organism evidence="4 5">
    <name type="scientific">Galleria mellonella</name>
    <name type="common">Greater wax moth</name>
    <dbReference type="NCBI Taxonomy" id="7137"/>
    <lineage>
        <taxon>Eukaryota</taxon>
        <taxon>Metazoa</taxon>
        <taxon>Ecdysozoa</taxon>
        <taxon>Arthropoda</taxon>
        <taxon>Hexapoda</taxon>
        <taxon>Insecta</taxon>
        <taxon>Pterygota</taxon>
        <taxon>Neoptera</taxon>
        <taxon>Endopterygota</taxon>
        <taxon>Lepidoptera</taxon>
        <taxon>Glossata</taxon>
        <taxon>Ditrysia</taxon>
        <taxon>Pyraloidea</taxon>
        <taxon>Pyralidae</taxon>
        <taxon>Galleriinae</taxon>
        <taxon>Galleria</taxon>
    </lineage>
</organism>
<feature type="domain" description="RPAP1/MINIYO-like TPR repeats" evidence="3">
    <location>
        <begin position="861"/>
        <end position="1083"/>
    </location>
</feature>
<dbReference type="InterPro" id="IPR039913">
    <property type="entry name" value="RPAP1/Rba50"/>
</dbReference>
<feature type="region of interest" description="Disordered" evidence="1">
    <location>
        <begin position="37"/>
        <end position="65"/>
    </location>
</feature>
<dbReference type="GeneID" id="116412871"/>
<keyword evidence="4" id="KW-1185">Reference proteome</keyword>
<evidence type="ECO:0000259" key="3">
    <source>
        <dbReference type="Pfam" id="PF25766"/>
    </source>
</evidence>
<evidence type="ECO:0000256" key="1">
    <source>
        <dbReference type="SAM" id="MobiDB-lite"/>
    </source>
</evidence>
<dbReference type="Pfam" id="PF08620">
    <property type="entry name" value="RPAP1_C"/>
    <property type="match status" value="1"/>
</dbReference>
<evidence type="ECO:0000313" key="4">
    <source>
        <dbReference type="Proteomes" id="UP001652740"/>
    </source>
</evidence>
<accession>A0ABM3N260</accession>
<evidence type="ECO:0000259" key="2">
    <source>
        <dbReference type="Pfam" id="PF08620"/>
    </source>
</evidence>
<gene>
    <name evidence="5" type="primary">LOC116412871</name>
</gene>
<dbReference type="Pfam" id="PF25766">
    <property type="entry name" value="TPR_RPAP1"/>
    <property type="match status" value="1"/>
</dbReference>
<proteinExistence type="predicted"/>